<sequence>MEFERSSEKESTADPKNMGYFLLDALFDALDIGSVLTLHKSRNKIPYDLVGLTKLLVIGRMRSPASKISTYENKDNYLMSLADSSNWHEIYKCLDELDKKSEAIQKRMNQKLTKETGKRGEITYYDVTNYFFEIEQNDEDIFDEHGILLKKGLRKKGVCKHNRKTPIVQMGMFLDAHGIPVSYHLFPGNTFDQATLRPAMKKTIDQYNLKKIIIVAHFLICFIALVMMRLIQNTVVDSTGASTKSAFDWEAGLSAKRVQAALKEYSAIEIPQGYFLTTRVTEDLKTITRALGIEKDLRLPTLSELKQYRFDIRKKLII</sequence>
<comment type="caution">
    <text evidence="2">The sequence shown here is derived from an EMBL/GenBank/DDBJ whole genome shotgun (WGS) entry which is preliminary data.</text>
</comment>
<proteinExistence type="predicted"/>
<evidence type="ECO:0008006" key="4">
    <source>
        <dbReference type="Google" id="ProtNLM"/>
    </source>
</evidence>
<evidence type="ECO:0000256" key="1">
    <source>
        <dbReference type="SAM" id="Phobius"/>
    </source>
</evidence>
<reference evidence="2" key="1">
    <citation type="submission" date="2021-04" db="EMBL/GenBank/DDBJ databases">
        <title>Proteiniclasticum sedimins sp. nov., an obligate anaerobic bacterium isolated from anaerobic sludge.</title>
        <authorList>
            <person name="Liu J."/>
        </authorList>
    </citation>
    <scope>NUCLEOTIDE SEQUENCE</scope>
    <source>
        <strain evidence="2">BAD-10</strain>
    </source>
</reference>
<accession>A0A941CSQ2</accession>
<evidence type="ECO:0000313" key="3">
    <source>
        <dbReference type="Proteomes" id="UP000675379"/>
    </source>
</evidence>
<keyword evidence="1" id="KW-0812">Transmembrane</keyword>
<name>A0A941CSQ2_9CLOT</name>
<feature type="transmembrane region" description="Helical" evidence="1">
    <location>
        <begin position="212"/>
        <end position="231"/>
    </location>
</feature>
<keyword evidence="1" id="KW-1133">Transmembrane helix</keyword>
<keyword evidence="3" id="KW-1185">Reference proteome</keyword>
<dbReference type="Proteomes" id="UP000675379">
    <property type="component" value="Unassembled WGS sequence"/>
</dbReference>
<dbReference type="AlphaFoldDB" id="A0A941CSQ2"/>
<dbReference type="EMBL" id="JAGSCS010000019">
    <property type="protein sequence ID" value="MBR0577043.1"/>
    <property type="molecule type" value="Genomic_DNA"/>
</dbReference>
<dbReference type="RefSeq" id="WP_211802461.1">
    <property type="nucleotide sequence ID" value="NZ_JAGSCS010000019.1"/>
</dbReference>
<evidence type="ECO:0000313" key="2">
    <source>
        <dbReference type="EMBL" id="MBR0577043.1"/>
    </source>
</evidence>
<protein>
    <recommendedName>
        <fullName evidence="4">Transposase</fullName>
    </recommendedName>
</protein>
<gene>
    <name evidence="2" type="ORF">KCG48_12035</name>
</gene>
<organism evidence="2 3">
    <name type="scientific">Proteiniclasticum sediminis</name>
    <dbReference type="NCBI Taxonomy" id="2804028"/>
    <lineage>
        <taxon>Bacteria</taxon>
        <taxon>Bacillati</taxon>
        <taxon>Bacillota</taxon>
        <taxon>Clostridia</taxon>
        <taxon>Eubacteriales</taxon>
        <taxon>Clostridiaceae</taxon>
        <taxon>Proteiniclasticum</taxon>
    </lineage>
</organism>
<keyword evidence="1" id="KW-0472">Membrane</keyword>